<name>A0A0W0X364_9GAMM</name>
<dbReference type="AlphaFoldDB" id="A0A0W0X364"/>
<proteinExistence type="predicted"/>
<organism evidence="1 2">
    <name type="scientific">Legionella oakridgensis</name>
    <dbReference type="NCBI Taxonomy" id="29423"/>
    <lineage>
        <taxon>Bacteria</taxon>
        <taxon>Pseudomonadati</taxon>
        <taxon>Pseudomonadota</taxon>
        <taxon>Gammaproteobacteria</taxon>
        <taxon>Legionellales</taxon>
        <taxon>Legionellaceae</taxon>
        <taxon>Legionella</taxon>
    </lineage>
</organism>
<evidence type="ECO:0000313" key="1">
    <source>
        <dbReference type="EMBL" id="KTD38993.1"/>
    </source>
</evidence>
<dbReference type="PATRIC" id="fig|29423.5.peg.1167"/>
<sequence>MTEYIYRGFKISYKIITTELDQNLNLYKADGTVTYLLSKPKSFVPVKFHTEYDTYTGAEHEIKKLLENYVDFELKSFYEMEKEKAR</sequence>
<dbReference type="Proteomes" id="UP000054858">
    <property type="component" value="Unassembled WGS sequence"/>
</dbReference>
<dbReference type="EMBL" id="LNYP01000023">
    <property type="protein sequence ID" value="KTD38993.1"/>
    <property type="molecule type" value="Genomic_DNA"/>
</dbReference>
<accession>A0A0W0X364</accession>
<reference evidence="1 2" key="1">
    <citation type="submission" date="2015-11" db="EMBL/GenBank/DDBJ databases">
        <title>Genomic analysis of 38 Legionella species identifies large and diverse effector repertoires.</title>
        <authorList>
            <person name="Burstein D."/>
            <person name="Amaro F."/>
            <person name="Zusman T."/>
            <person name="Lifshitz Z."/>
            <person name="Cohen O."/>
            <person name="Gilbert J.A."/>
            <person name="Pupko T."/>
            <person name="Shuman H.A."/>
            <person name="Segal G."/>
        </authorList>
    </citation>
    <scope>NUCLEOTIDE SEQUENCE [LARGE SCALE GENOMIC DNA]</scope>
    <source>
        <strain evidence="1 2">Oak Ridge-10</strain>
    </source>
</reference>
<dbReference type="RefSeq" id="WP_025386637.1">
    <property type="nucleotide sequence ID" value="NZ_KV441804.1"/>
</dbReference>
<evidence type="ECO:0000313" key="2">
    <source>
        <dbReference type="Proteomes" id="UP000054858"/>
    </source>
</evidence>
<comment type="caution">
    <text evidence="1">The sequence shown here is derived from an EMBL/GenBank/DDBJ whole genome shotgun (WGS) entry which is preliminary data.</text>
</comment>
<protein>
    <submittedName>
        <fullName evidence="1">Uncharacterized protein</fullName>
    </submittedName>
</protein>
<gene>
    <name evidence="1" type="ORF">Loak_1114</name>
</gene>